<dbReference type="Proteomes" id="UP001141806">
    <property type="component" value="Unassembled WGS sequence"/>
</dbReference>
<dbReference type="InterPro" id="IPR035979">
    <property type="entry name" value="RBD_domain_sf"/>
</dbReference>
<keyword evidence="2" id="KW-1185">Reference proteome</keyword>
<organism evidence="1 2">
    <name type="scientific">Protea cynaroides</name>
    <dbReference type="NCBI Taxonomy" id="273540"/>
    <lineage>
        <taxon>Eukaryota</taxon>
        <taxon>Viridiplantae</taxon>
        <taxon>Streptophyta</taxon>
        <taxon>Embryophyta</taxon>
        <taxon>Tracheophyta</taxon>
        <taxon>Spermatophyta</taxon>
        <taxon>Magnoliopsida</taxon>
        <taxon>Proteales</taxon>
        <taxon>Proteaceae</taxon>
        <taxon>Protea</taxon>
    </lineage>
</organism>
<reference evidence="1" key="1">
    <citation type="journal article" date="2023" name="Plant J.">
        <title>The genome of the king protea, Protea cynaroides.</title>
        <authorList>
            <person name="Chang J."/>
            <person name="Duong T.A."/>
            <person name="Schoeman C."/>
            <person name="Ma X."/>
            <person name="Roodt D."/>
            <person name="Barker N."/>
            <person name="Li Z."/>
            <person name="Van de Peer Y."/>
            <person name="Mizrachi E."/>
        </authorList>
    </citation>
    <scope>NUCLEOTIDE SEQUENCE</scope>
    <source>
        <tissue evidence="1">Young leaves</tissue>
    </source>
</reference>
<evidence type="ECO:0000313" key="1">
    <source>
        <dbReference type="EMBL" id="KAJ4950946.1"/>
    </source>
</evidence>
<dbReference type="AlphaFoldDB" id="A0A9Q0GN51"/>
<dbReference type="PANTHER" id="PTHR33527">
    <property type="entry name" value="OS07G0274300 PROTEIN"/>
    <property type="match status" value="1"/>
</dbReference>
<gene>
    <name evidence="1" type="ORF">NE237_027778</name>
</gene>
<dbReference type="GO" id="GO:0003676">
    <property type="term" value="F:nucleic acid binding"/>
    <property type="evidence" value="ECO:0007669"/>
    <property type="project" value="InterPro"/>
</dbReference>
<evidence type="ECO:0000313" key="2">
    <source>
        <dbReference type="Proteomes" id="UP001141806"/>
    </source>
</evidence>
<comment type="caution">
    <text evidence="1">The sequence shown here is derived from an EMBL/GenBank/DDBJ whole genome shotgun (WGS) entry which is preliminary data.</text>
</comment>
<accession>A0A9Q0GN51</accession>
<dbReference type="OrthoDB" id="1882251at2759"/>
<dbReference type="SUPFAM" id="SSF54928">
    <property type="entry name" value="RNA-binding domain, RBD"/>
    <property type="match status" value="1"/>
</dbReference>
<protein>
    <recommendedName>
        <fullName evidence="3">RRM domain-containing protein</fullName>
    </recommendedName>
</protein>
<dbReference type="PANTHER" id="PTHR33527:SF14">
    <property type="entry name" value="OS07G0274300 PROTEIN"/>
    <property type="match status" value="1"/>
</dbReference>
<evidence type="ECO:0008006" key="3">
    <source>
        <dbReference type="Google" id="ProtNLM"/>
    </source>
</evidence>
<proteinExistence type="predicted"/>
<name>A0A9Q0GN51_9MAGN</name>
<sequence length="297" mass="33331">MDSFGILLSIYDLERQIFRRMLMIGMEAEVSSRVIGFWLTLESIGHPNVVRKIATQNNMTLSLAAAEAIAALAQIESNETTNSYNAYLPLISYTADHSFTLDHFYLNRHVFRDNLYPVIDGICNVIFRDIWENGSGQAPNRLQFIGRVRPSQEGSSQQGAAAPMGGPPITAITGLIPRSNLNPMAQSWTPEVGPSHLPAQFRTLFVTFSIGYSLTENEIFNFFTGVFGDCIETIYVNHPRQGEGPSLFGKVVFRSTSTIEYVMNGEEVVKLIAAGKPLWCRRFDPRSQGRWRRRSNN</sequence>
<dbReference type="EMBL" id="JAMYWD010000012">
    <property type="protein sequence ID" value="KAJ4950946.1"/>
    <property type="molecule type" value="Genomic_DNA"/>
</dbReference>